<proteinExistence type="predicted"/>
<reference evidence="1" key="1">
    <citation type="submission" date="2023-07" db="EMBL/GenBank/DDBJ databases">
        <title>Black Yeasts Isolated from many extreme environments.</title>
        <authorList>
            <person name="Coleine C."/>
            <person name="Stajich J.E."/>
            <person name="Selbmann L."/>
        </authorList>
    </citation>
    <scope>NUCLEOTIDE SEQUENCE</scope>
    <source>
        <strain evidence="1">CCFEE 5714</strain>
    </source>
</reference>
<dbReference type="Proteomes" id="UP001281147">
    <property type="component" value="Unassembled WGS sequence"/>
</dbReference>
<gene>
    <name evidence="1" type="ORF">LTR37_011282</name>
</gene>
<dbReference type="EMBL" id="JAUTXU010000098">
    <property type="protein sequence ID" value="KAK3708761.1"/>
    <property type="molecule type" value="Genomic_DNA"/>
</dbReference>
<accession>A0ACC3N2D8</accession>
<protein>
    <submittedName>
        <fullName evidence="1">Uncharacterized protein</fullName>
    </submittedName>
</protein>
<keyword evidence="2" id="KW-1185">Reference proteome</keyword>
<sequence>MSARLPAKCGAAFDGYTTKCAPHLRVHVRSLTFSFRLTLQKLWATAEHCAKLWFRAKVPGVYLEDLIKLVMACAKPDDGQRIAARDLCEQIQKYFGDGDGNGSMKPRSLAETSHSGVDTRSTLRALAEWIDRKDRPLLQPDTGSRFTDYNTGRWPSSPLEPALLAVLHQHPEYDFSGLDLITDRQPLNCLLELATKAIRPETRQNSSAPKMDSERSGDFSFFAQVVNKTVLLIRNVEDPLEVVKSFRGYRKDFNEHYLQYPDDFIDVDKHQRITTYSLGDLRVMLRHNTDGFISVETPELAEALHAAKHIKPTAYGSDALNVMSGGYSVPRSATLELNTYKTGGFWGRSQDERLATKLQESWLSQHHWYIEAPYREPRDWKFKQRPFQNRTLRFEEDPTLYDVEQKMLDWEEYNQDIIKLFYNTLAGLLRRIRSSALEDGRTFRVDHTAGVEGIEVMAWDKVPCVSEVLRAQMKMVKT</sequence>
<comment type="caution">
    <text evidence="1">The sequence shown here is derived from an EMBL/GenBank/DDBJ whole genome shotgun (WGS) entry which is preliminary data.</text>
</comment>
<evidence type="ECO:0000313" key="2">
    <source>
        <dbReference type="Proteomes" id="UP001281147"/>
    </source>
</evidence>
<evidence type="ECO:0000313" key="1">
    <source>
        <dbReference type="EMBL" id="KAK3708761.1"/>
    </source>
</evidence>
<organism evidence="1 2">
    <name type="scientific">Vermiconidia calcicola</name>
    <dbReference type="NCBI Taxonomy" id="1690605"/>
    <lineage>
        <taxon>Eukaryota</taxon>
        <taxon>Fungi</taxon>
        <taxon>Dikarya</taxon>
        <taxon>Ascomycota</taxon>
        <taxon>Pezizomycotina</taxon>
        <taxon>Dothideomycetes</taxon>
        <taxon>Dothideomycetidae</taxon>
        <taxon>Mycosphaerellales</taxon>
        <taxon>Extremaceae</taxon>
        <taxon>Vermiconidia</taxon>
    </lineage>
</organism>
<name>A0ACC3N2D8_9PEZI</name>